<evidence type="ECO:0000259" key="2">
    <source>
        <dbReference type="SMART" id="SM00093"/>
    </source>
</evidence>
<dbReference type="Gene3D" id="3.30.497.10">
    <property type="entry name" value="Antithrombin, subunit I, domain 2"/>
    <property type="match status" value="1"/>
</dbReference>
<dbReference type="Pfam" id="PF00079">
    <property type="entry name" value="Serpin"/>
    <property type="match status" value="1"/>
</dbReference>
<dbReference type="PANTHER" id="PTHR11461">
    <property type="entry name" value="SERINE PROTEASE INHIBITOR, SERPIN"/>
    <property type="match status" value="1"/>
</dbReference>
<dbReference type="Gene3D" id="2.30.39.10">
    <property type="entry name" value="Alpha-1-antitrypsin, domain 1"/>
    <property type="match status" value="1"/>
</dbReference>
<dbReference type="InterPro" id="IPR023796">
    <property type="entry name" value="Serpin_dom"/>
</dbReference>
<feature type="domain" description="Serpin" evidence="2">
    <location>
        <begin position="16"/>
        <end position="360"/>
    </location>
</feature>
<organism evidence="3 4">
    <name type="scientific">Nocardiopsis codii</name>
    <dbReference type="NCBI Taxonomy" id="3065942"/>
    <lineage>
        <taxon>Bacteria</taxon>
        <taxon>Bacillati</taxon>
        <taxon>Actinomycetota</taxon>
        <taxon>Actinomycetes</taxon>
        <taxon>Streptosporangiales</taxon>
        <taxon>Nocardiopsidaceae</taxon>
        <taxon>Nocardiopsis</taxon>
    </lineage>
</organism>
<dbReference type="SUPFAM" id="SSF56574">
    <property type="entry name" value="Serpins"/>
    <property type="match status" value="1"/>
</dbReference>
<comment type="caution">
    <text evidence="3">The sequence shown here is derived from an EMBL/GenBank/DDBJ whole genome shotgun (WGS) entry which is preliminary data.</text>
</comment>
<dbReference type="InterPro" id="IPR042178">
    <property type="entry name" value="Serpin_sf_1"/>
</dbReference>
<gene>
    <name evidence="3" type="ORF">Q8791_08210</name>
</gene>
<keyword evidence="4" id="KW-1185">Reference proteome</keyword>
<dbReference type="InterPro" id="IPR042185">
    <property type="entry name" value="Serpin_sf_2"/>
</dbReference>
<accession>A0ABU7K4M5</accession>
<evidence type="ECO:0000313" key="3">
    <source>
        <dbReference type="EMBL" id="MEE2037200.1"/>
    </source>
</evidence>
<evidence type="ECO:0000313" key="4">
    <source>
        <dbReference type="Proteomes" id="UP001356095"/>
    </source>
</evidence>
<dbReference type="InterPro" id="IPR036186">
    <property type="entry name" value="Serpin_sf"/>
</dbReference>
<evidence type="ECO:0000256" key="1">
    <source>
        <dbReference type="RuleBase" id="RU000411"/>
    </source>
</evidence>
<dbReference type="InterPro" id="IPR023795">
    <property type="entry name" value="Serpin_CS"/>
</dbReference>
<proteinExistence type="inferred from homology"/>
<dbReference type="SMART" id="SM00093">
    <property type="entry name" value="SERPIN"/>
    <property type="match status" value="1"/>
</dbReference>
<sequence length="367" mass="39071">MQQSTPPRTDHLEFAAALDRVLVRPGASHVWSPHSVGTVLALLATGAAGRTLAELESLLGTDAKGLLDALDAAVAADGGPDLATLNGLYVPADLPVRAEFRARVGERPSAEVEGADFENDAEGVRTRVNGKVADVTHGLIDELLPAGSISADVRLLLVNALWVKVVWSDPFEAGLTRDRPFHAPGGKRDVPTMHRSARLPHARAQGWSMVGLEGDHGLTLDVLLPDEAADTPPPLSASALADLYRGRSSQQVELALPRFAVETDTSLLEPLGSVGVRHMVTDEARFDGISEEPLRVDEILHQSVLKVDEKGAEGAAATAVMMLRAASVPLRPIRFTVDRPFVFVLRRGESILFLGRIADPVDPGPAS</sequence>
<name>A0ABU7K4M5_9ACTN</name>
<dbReference type="Proteomes" id="UP001356095">
    <property type="component" value="Unassembled WGS sequence"/>
</dbReference>
<dbReference type="RefSeq" id="WP_330091001.1">
    <property type="nucleotide sequence ID" value="NZ_JAUZMY010000006.1"/>
</dbReference>
<dbReference type="EMBL" id="JAUZMY010000006">
    <property type="protein sequence ID" value="MEE2037200.1"/>
    <property type="molecule type" value="Genomic_DNA"/>
</dbReference>
<dbReference type="InterPro" id="IPR000215">
    <property type="entry name" value="Serpin_fam"/>
</dbReference>
<dbReference type="PROSITE" id="PS00284">
    <property type="entry name" value="SERPIN"/>
    <property type="match status" value="1"/>
</dbReference>
<dbReference type="PANTHER" id="PTHR11461:SF211">
    <property type="entry name" value="GH10112P-RELATED"/>
    <property type="match status" value="1"/>
</dbReference>
<dbReference type="CDD" id="cd19590">
    <property type="entry name" value="serpin_thermopin-like"/>
    <property type="match status" value="1"/>
</dbReference>
<comment type="similarity">
    <text evidence="1">Belongs to the serpin family.</text>
</comment>
<protein>
    <submittedName>
        <fullName evidence="3">Serpin family protein</fullName>
    </submittedName>
</protein>
<reference evidence="3 4" key="1">
    <citation type="submission" date="2023-08" db="EMBL/GenBank/DDBJ databases">
        <authorList>
            <person name="Girao M."/>
            <person name="Carvalho M.F."/>
        </authorList>
    </citation>
    <scope>NUCLEOTIDE SEQUENCE [LARGE SCALE GENOMIC DNA]</scope>
    <source>
        <strain evidence="3 4">CT-R113</strain>
    </source>
</reference>